<evidence type="ECO:0000313" key="2">
    <source>
        <dbReference type="Proteomes" id="UP000469558"/>
    </source>
</evidence>
<reference evidence="1 2" key="1">
    <citation type="submission" date="2018-05" db="EMBL/GenBank/DDBJ databases">
        <title>Genome sequencing and assembly of the regulated plant pathogen Lachnellula willkommii and related sister species for the development of diagnostic species identification markers.</title>
        <authorList>
            <person name="Giroux E."/>
            <person name="Bilodeau G."/>
        </authorList>
    </citation>
    <scope>NUCLEOTIDE SEQUENCE [LARGE SCALE GENOMIC DNA]</scope>
    <source>
        <strain evidence="1 2">CBS 268.59</strain>
    </source>
</reference>
<name>A0A8T9CEN4_9HELO</name>
<evidence type="ECO:0000313" key="1">
    <source>
        <dbReference type="EMBL" id="TVY83991.1"/>
    </source>
</evidence>
<keyword evidence="2" id="KW-1185">Reference proteome</keyword>
<gene>
    <name evidence="1" type="ORF">LSUE1_G004710</name>
</gene>
<dbReference type="Gene3D" id="2.120.10.70">
    <property type="entry name" value="Fucose-specific lectin"/>
    <property type="match status" value="1"/>
</dbReference>
<protein>
    <submittedName>
        <fullName evidence="1">Uncharacterized protein</fullName>
    </submittedName>
</protein>
<organism evidence="1 2">
    <name type="scientific">Lachnellula suecica</name>
    <dbReference type="NCBI Taxonomy" id="602035"/>
    <lineage>
        <taxon>Eukaryota</taxon>
        <taxon>Fungi</taxon>
        <taxon>Dikarya</taxon>
        <taxon>Ascomycota</taxon>
        <taxon>Pezizomycotina</taxon>
        <taxon>Leotiomycetes</taxon>
        <taxon>Helotiales</taxon>
        <taxon>Lachnaceae</taxon>
        <taxon>Lachnellula</taxon>
    </lineage>
</organism>
<dbReference type="AlphaFoldDB" id="A0A8T9CEN4"/>
<proteinExistence type="predicted"/>
<comment type="caution">
    <text evidence="1">The sequence shown here is derived from an EMBL/GenBank/DDBJ whole genome shotgun (WGS) entry which is preliminary data.</text>
</comment>
<dbReference type="SUPFAM" id="SSF89372">
    <property type="entry name" value="Fucose-specific lectin"/>
    <property type="match status" value="1"/>
</dbReference>
<sequence>MGSALKAAAVAAITLSSNQLSVFQIDSSNALRHKSLSGSSWSSGWDNLGGRFSSPPAVTSWGSNNMHCMGVGTDKGAWGKN</sequence>
<dbReference type="Proteomes" id="UP000469558">
    <property type="component" value="Unassembled WGS sequence"/>
</dbReference>
<accession>A0A8T9CEN4</accession>
<dbReference type="EMBL" id="QGMK01000131">
    <property type="protein sequence ID" value="TVY83991.1"/>
    <property type="molecule type" value="Genomic_DNA"/>
</dbReference>